<proteinExistence type="predicted"/>
<protein>
    <submittedName>
        <fullName evidence="1">6872_t:CDS:1</fullName>
    </submittedName>
</protein>
<keyword evidence="2" id="KW-1185">Reference proteome</keyword>
<dbReference type="EMBL" id="CAJVQC010002276">
    <property type="protein sequence ID" value="CAG8508787.1"/>
    <property type="molecule type" value="Genomic_DNA"/>
</dbReference>
<gene>
    <name evidence="1" type="ORF">RPERSI_LOCUS2163</name>
</gene>
<accession>A0ACA9L6T0</accession>
<reference evidence="1" key="1">
    <citation type="submission" date="2021-06" db="EMBL/GenBank/DDBJ databases">
        <authorList>
            <person name="Kallberg Y."/>
            <person name="Tangrot J."/>
            <person name="Rosling A."/>
        </authorList>
    </citation>
    <scope>NUCLEOTIDE SEQUENCE</scope>
    <source>
        <strain evidence="1">MA461A</strain>
    </source>
</reference>
<comment type="caution">
    <text evidence="1">The sequence shown here is derived from an EMBL/GenBank/DDBJ whole genome shotgun (WGS) entry which is preliminary data.</text>
</comment>
<name>A0ACA9L6T0_9GLOM</name>
<sequence>MNQSPTIYVPTKRTDEVDWANPLKRYIQTMYQEDPEKYAEEANTIHRLRQDMRGAGKDLTGRDLMYRYYGQLELLELRFPVDENHIRVSFTWYDAFTHKATSQFSLAYEKACTIFNIASTLSAIAAYQNRSETDGVKRAFNFFQAAAGMYNYINDNFLHAPSTDLSRDAVKLLSQLMLTQAQETFLEQSISGKKKPALIAKLASQTGWSYGNIVENMNDLVTKSVFDRSWLTVCQIKHKYHMSIAQYQKALACEEEGKYGECVGRLNMAETFAKDANKSSNSFVSSFSPTNSPTLPPDAAISLQDLTKSNLALITEKKNSATKDNDIVYHDTVPQESVIPPIEKLIAVKSIPIQELYNNPNDIQKVIGADIFQRLIPLSVHESASLYSEEKAKIVRSETERCDLANGELEAVLDYMKLPGLLTKFKNNNDDRSFNEFITPTPEVKQWANLIKEEEERKGAFKDILMTLQGLRGQSKELMDDIALVLENEQREFDAMRLKYGDSWTLPPSASLTTVFRQDLLSHRDRFEQAGNSDRHLFQRYDQSMSDITILSNGENSDELERMFVEALASFGTKASSNGENLLDVDVSRPVEDIPTKVNQVEECLSNLYKVKKERMDTLNDLKEKTQNIEPQLFATELEKFSPYRNRITSSIHHQQALLEELTVFYKNLVGGEEARSLQDRWDQAERKKREVCERLKKAKDSYLEVKDGLRKGIQFYVDLNDLIENLSKTVHQFAKTRQQEREDLIRSIQSQEEQRIKNQMNKFNVTNVTIPTTGSTPYDTAMHLSEELNKLSLNSGVPSTNIYTTNNTSQEVSTANVPTNDSTFYDNITSPTVQSFALPPIHQDSYPTPSAPSHVGPSAPPHVSPSAPPHFSPSAPPHVSPSAPPHVSPSAPPHVSPSAPPHVSPSAPPHVSPSAPPHISPSAPSYASTSAPPPMAVPNSPTSHNPYYSQAPQRIVTQSSIGYPMQAASPKTQGPPVPPLPSEYQQNSVHIPFHSDIQRSFQPIIHSINAQPQPPAPQPLSRPYSVQYQYPQQTNLQQQQQPQTSQMNSQSVTSQQPPISGPSSIYGASLPSQPNYSPTNYRFSQQQPPQQLPQSPTQHRQSTYDSFASPLQSSYVQPPSGLHQSQIPPVQQQYSSSVPAVQQQQYTMQTMQRPQFSQPSQMLPTQQPQNLYQTNPIPSQVQQPVVGFYQNSSPQVPIQQGNYPPTAGLQQSNHSYQQAPYHAQYRPPTAPPPPRNDGPSLLD</sequence>
<evidence type="ECO:0000313" key="1">
    <source>
        <dbReference type="EMBL" id="CAG8508787.1"/>
    </source>
</evidence>
<organism evidence="1 2">
    <name type="scientific">Racocetra persica</name>
    <dbReference type="NCBI Taxonomy" id="160502"/>
    <lineage>
        <taxon>Eukaryota</taxon>
        <taxon>Fungi</taxon>
        <taxon>Fungi incertae sedis</taxon>
        <taxon>Mucoromycota</taxon>
        <taxon>Glomeromycotina</taxon>
        <taxon>Glomeromycetes</taxon>
        <taxon>Diversisporales</taxon>
        <taxon>Gigasporaceae</taxon>
        <taxon>Racocetra</taxon>
    </lineage>
</organism>
<dbReference type="Proteomes" id="UP000789920">
    <property type="component" value="Unassembled WGS sequence"/>
</dbReference>
<evidence type="ECO:0000313" key="2">
    <source>
        <dbReference type="Proteomes" id="UP000789920"/>
    </source>
</evidence>